<evidence type="ECO:0000256" key="6">
    <source>
        <dbReference type="SAM" id="MobiDB-lite"/>
    </source>
</evidence>
<evidence type="ECO:0000256" key="2">
    <source>
        <dbReference type="ARBA" id="ARBA00022741"/>
    </source>
</evidence>
<feature type="region of interest" description="Disordered" evidence="6">
    <location>
        <begin position="1"/>
        <end position="35"/>
    </location>
</feature>
<feature type="domain" description="DNA2/NAM7 helicase helicase" evidence="7">
    <location>
        <begin position="343"/>
        <end position="414"/>
    </location>
</feature>
<keyword evidence="11" id="KW-1185">Reference proteome</keyword>
<evidence type="ECO:0000259" key="7">
    <source>
        <dbReference type="Pfam" id="PF13086"/>
    </source>
</evidence>
<evidence type="ECO:0000256" key="5">
    <source>
        <dbReference type="ARBA" id="ARBA00022840"/>
    </source>
</evidence>
<dbReference type="PANTHER" id="PTHR43788:SF8">
    <property type="entry name" value="DNA-BINDING PROTEIN SMUBP-2"/>
    <property type="match status" value="1"/>
</dbReference>
<keyword evidence="5" id="KW-0067">ATP-binding</keyword>
<name>A0A502FVZ5_9PROT</name>
<dbReference type="PANTHER" id="PTHR43788">
    <property type="entry name" value="DNA2/NAM7 HELICASE FAMILY MEMBER"/>
    <property type="match status" value="1"/>
</dbReference>
<dbReference type="InterPro" id="IPR050534">
    <property type="entry name" value="Coronavir_polyprotein_1ab"/>
</dbReference>
<dbReference type="InterPro" id="IPR041677">
    <property type="entry name" value="DNA2/NAM7_AAA_11"/>
</dbReference>
<dbReference type="InterPro" id="IPR047187">
    <property type="entry name" value="SF1_C_Upf1"/>
</dbReference>
<dbReference type="EMBL" id="RCZP01000015">
    <property type="protein sequence ID" value="TPG53644.1"/>
    <property type="molecule type" value="Genomic_DNA"/>
</dbReference>
<reference evidence="10 11" key="1">
    <citation type="journal article" date="2019" name="Environ. Microbiol.">
        <title>Species interactions and distinct microbial communities in high Arctic permafrost affected cryosols are associated with the CH4 and CO2 gas fluxes.</title>
        <authorList>
            <person name="Altshuler I."/>
            <person name="Hamel J."/>
            <person name="Turney S."/>
            <person name="Magnuson E."/>
            <person name="Levesque R."/>
            <person name="Greer C."/>
            <person name="Whyte L.G."/>
        </authorList>
    </citation>
    <scope>NUCLEOTIDE SEQUENCE [LARGE SCALE GENOMIC DNA]</scope>
    <source>
        <strain evidence="10 11">S9.3B</strain>
    </source>
</reference>
<evidence type="ECO:0000313" key="11">
    <source>
        <dbReference type="Proteomes" id="UP000317078"/>
    </source>
</evidence>
<dbReference type="Proteomes" id="UP000317078">
    <property type="component" value="Unassembled WGS sequence"/>
</dbReference>
<dbReference type="Pfam" id="PF18974">
    <property type="entry name" value="DUF5710"/>
    <property type="match status" value="1"/>
</dbReference>
<evidence type="ECO:0000256" key="4">
    <source>
        <dbReference type="ARBA" id="ARBA00022806"/>
    </source>
</evidence>
<feature type="domain" description="DNA2/NAM7 helicase-like C-terminal" evidence="8">
    <location>
        <begin position="925"/>
        <end position="1102"/>
    </location>
</feature>
<dbReference type="RefSeq" id="WP_140884644.1">
    <property type="nucleotide sequence ID" value="NZ_RCZP01000015.1"/>
</dbReference>
<dbReference type="CDD" id="cd18808">
    <property type="entry name" value="SF1_C_Upf1"/>
    <property type="match status" value="1"/>
</dbReference>
<dbReference type="Pfam" id="PF13087">
    <property type="entry name" value="AAA_12"/>
    <property type="match status" value="1"/>
</dbReference>
<dbReference type="InterPro" id="IPR043764">
    <property type="entry name" value="DUF5710"/>
</dbReference>
<dbReference type="Pfam" id="PF13086">
    <property type="entry name" value="AAA_11"/>
    <property type="match status" value="1"/>
</dbReference>
<sequence length="1128" mass="122599">MKSDPGASAPVPDASRGAKRSYSPKPFPPPRSDGGLWLRVDYEERDLAKSAGARWDPTAKFWYAPPSADDLRLMPWMPLPGRVARKALGAGKIVGYWRNAIGIEDLDALLKEDPVGDDIPLQVPTPLPDALPIDVHDPKPFMLLIGRTEPPARVLLAIPFGIEPIHDRRAWGRLTIPEEALPRLNDRLLDRPGALANDSFIGQSDEAESWNRDQLQAETTADVQEWIRRGINLLSVVSRCDPLSSDLTEAPGAMGGRTPLVARLVQYHDKSGAAQGIAETYDRILQYQLGAPLPGLMDRWTEKAGQPLAPLGVESLMAAADAHLGHMDSPDDTDRSRRKCYPLDPSQREAVLTTSVSDIMAVQGPPGTGKTSMMKGVVASAIVAPLLREEAMPGPAFILATAATNKAVTNVIDGFGDIAAEFAMNGLLHARWLRGVRSFGWFSPRAQIVTACQAVAAALKPGGKPALKQHQDIAAEWGRFQILARRTAPQNAPPPIPEYLGAASGLLAHGLGKAEEEWLACFGVYTGLGGLSVDQAAAELRKRVREVAKAQRDARQALRFILPLLSEAARQRGECRPGDVGAEARLPQVQSDAVLLRDDMAAWQKRVDGLQEADRTLNRGGIFGWFARLTGQRAKAVRLVWDAHIEMPETEGGADDPARLAPELLTQARAKLVEATGKLVAGRAEVARLQAAADRWRAYQAALDRLNACKRPVIAAVRAAISIRRAPGASPISVDALTEILNGTELVTPSQVFHAFEDLMDLGPRVIAFHLAARYWEARHLMWHRERTSSPSGPVFEPGKALRAEIDGALMIAPCVVATAHRIPRVAMVMRNPVNGMAWGVADLLIIDEAGQAQPEIVSAALAYTRRALVVGDILQLEPVWSETAARDDLLRRACRLKGVPLEIAEGPGSVSRGSAMLLANRASMHEPVMLSRHYRCLPAIIEWCNKEVYGGRMIPVRQPEPDNHMMPVAHVAVAGQIERPREGSLHNRAEAAAVVDWIRKNETAIRSVSRGKPLGRSLVVITPYRAHARLLEQSIRKVLSSAEFDGMVIGTVHRLQGAEAPVVLFSIGATDPGSTAFLDEKPNLLNVAVSRAKESFVVFAHPKMLARSDDRPVGSLARWVAAYPFID</sequence>
<evidence type="ECO:0000259" key="9">
    <source>
        <dbReference type="Pfam" id="PF18974"/>
    </source>
</evidence>
<comment type="similarity">
    <text evidence="1">Belongs to the DNA2/NAM7 helicase family.</text>
</comment>
<dbReference type="SUPFAM" id="SSF52540">
    <property type="entry name" value="P-loop containing nucleoside triphosphate hydrolases"/>
    <property type="match status" value="1"/>
</dbReference>
<feature type="domain" description="DUF5710" evidence="9">
    <location>
        <begin position="36"/>
        <end position="78"/>
    </location>
</feature>
<dbReference type="InterPro" id="IPR041679">
    <property type="entry name" value="DNA2/NAM7-like_C"/>
</dbReference>
<protein>
    <recommendedName>
        <fullName evidence="12">DUF5710 domain-containing protein</fullName>
    </recommendedName>
</protein>
<dbReference type="AlphaFoldDB" id="A0A502FVZ5"/>
<gene>
    <name evidence="10" type="ORF">EAH89_15670</name>
</gene>
<comment type="caution">
    <text evidence="10">The sequence shown here is derived from an EMBL/GenBank/DDBJ whole genome shotgun (WGS) entry which is preliminary data.</text>
</comment>
<dbReference type="GO" id="GO:0005524">
    <property type="term" value="F:ATP binding"/>
    <property type="evidence" value="ECO:0007669"/>
    <property type="project" value="UniProtKB-KW"/>
</dbReference>
<dbReference type="GO" id="GO:0016787">
    <property type="term" value="F:hydrolase activity"/>
    <property type="evidence" value="ECO:0007669"/>
    <property type="project" value="UniProtKB-KW"/>
</dbReference>
<dbReference type="GO" id="GO:0004386">
    <property type="term" value="F:helicase activity"/>
    <property type="evidence" value="ECO:0007669"/>
    <property type="project" value="UniProtKB-KW"/>
</dbReference>
<proteinExistence type="inferred from homology"/>
<dbReference type="OrthoDB" id="9757917at2"/>
<evidence type="ECO:0000256" key="3">
    <source>
        <dbReference type="ARBA" id="ARBA00022801"/>
    </source>
</evidence>
<evidence type="ECO:0000313" key="10">
    <source>
        <dbReference type="EMBL" id="TPG53644.1"/>
    </source>
</evidence>
<keyword evidence="4" id="KW-0347">Helicase</keyword>
<organism evidence="10 11">
    <name type="scientific">Muricoccus nepalensis</name>
    <dbReference type="NCBI Taxonomy" id="1854500"/>
    <lineage>
        <taxon>Bacteria</taxon>
        <taxon>Pseudomonadati</taxon>
        <taxon>Pseudomonadota</taxon>
        <taxon>Alphaproteobacteria</taxon>
        <taxon>Acetobacterales</taxon>
        <taxon>Roseomonadaceae</taxon>
        <taxon>Muricoccus</taxon>
    </lineage>
</organism>
<dbReference type="InterPro" id="IPR027417">
    <property type="entry name" value="P-loop_NTPase"/>
</dbReference>
<keyword evidence="3" id="KW-0378">Hydrolase</keyword>
<evidence type="ECO:0000259" key="8">
    <source>
        <dbReference type="Pfam" id="PF13087"/>
    </source>
</evidence>
<keyword evidence="2" id="KW-0547">Nucleotide-binding</keyword>
<dbReference type="Gene3D" id="3.40.50.300">
    <property type="entry name" value="P-loop containing nucleotide triphosphate hydrolases"/>
    <property type="match status" value="3"/>
</dbReference>
<evidence type="ECO:0008006" key="12">
    <source>
        <dbReference type="Google" id="ProtNLM"/>
    </source>
</evidence>
<accession>A0A502FVZ5</accession>
<evidence type="ECO:0000256" key="1">
    <source>
        <dbReference type="ARBA" id="ARBA00007913"/>
    </source>
</evidence>